<dbReference type="RefSeq" id="WP_027262038.1">
    <property type="nucleotide sequence ID" value="NZ_FPAW01000048.1"/>
</dbReference>
<dbReference type="eggNOG" id="COG2226">
    <property type="taxonomic scope" value="Bacteria"/>
</dbReference>
<accession>A0A1I7E7N9</accession>
<dbReference type="STRING" id="999627.SAMN05216236_14820"/>
<dbReference type="AlphaFoldDB" id="A0A1I7E7N9"/>
<keyword evidence="2" id="KW-0808">Transferase</keyword>
<dbReference type="InterPro" id="IPR013216">
    <property type="entry name" value="Methyltransf_11"/>
</dbReference>
<dbReference type="EMBL" id="FPAW01000048">
    <property type="protein sequence ID" value="SFU19905.1"/>
    <property type="molecule type" value="Genomic_DNA"/>
</dbReference>
<dbReference type="Proteomes" id="UP000182466">
    <property type="component" value="Unassembled WGS sequence"/>
</dbReference>
<feature type="domain" description="Methyltransferase type 11" evidence="1">
    <location>
        <begin position="42"/>
        <end position="136"/>
    </location>
</feature>
<reference evidence="2 3" key="1">
    <citation type="submission" date="2016-10" db="EMBL/GenBank/DDBJ databases">
        <authorList>
            <person name="de Groot N.N."/>
        </authorList>
    </citation>
    <scope>NUCLEOTIDE SEQUENCE [LARGE SCALE GENOMIC DNA]</scope>
    <source>
        <strain evidence="2 3">CGMCC 1.10959</strain>
    </source>
</reference>
<keyword evidence="2" id="KW-0489">Methyltransferase</keyword>
<protein>
    <submittedName>
        <fullName evidence="2">Methyltransferase domain-containing protein</fullName>
    </submittedName>
</protein>
<dbReference type="PANTHER" id="PTHR43861">
    <property type="entry name" value="TRANS-ACONITATE 2-METHYLTRANSFERASE-RELATED"/>
    <property type="match status" value="1"/>
</dbReference>
<gene>
    <name evidence="2" type="ORF">SAMN05216236_14820</name>
</gene>
<dbReference type="CDD" id="cd02440">
    <property type="entry name" value="AdoMet_MTases"/>
    <property type="match status" value="1"/>
</dbReference>
<evidence type="ECO:0000313" key="3">
    <source>
        <dbReference type="Proteomes" id="UP000182466"/>
    </source>
</evidence>
<dbReference type="Gene3D" id="3.40.50.150">
    <property type="entry name" value="Vaccinia Virus protein VP39"/>
    <property type="match status" value="1"/>
</dbReference>
<dbReference type="OrthoDB" id="65624at2"/>
<evidence type="ECO:0000313" key="2">
    <source>
        <dbReference type="EMBL" id="SFU19905.1"/>
    </source>
</evidence>
<evidence type="ECO:0000259" key="1">
    <source>
        <dbReference type="Pfam" id="PF08241"/>
    </source>
</evidence>
<keyword evidence="3" id="KW-1185">Reference proteome</keyword>
<sequence>MSKNQSVWEGGQAYEPYVGRWSRPVARDFLDWLAIAPGAAWLDVGCGTGALTETVVARADPGRILGVDPAPGFLSVAREQVQDPRVDFAEGNAGSLPLEDGDFDVVVSGLVLNFVPDLAAGLQEMRRSVRKGGTIAAYVWDYAGKMELMRYFWDAAVALKPADRDMDEAVRFPVCNPDALTEKFESAGLTQVATTALDIPTRFVDFDDYWTPFLGGQFPAPDYAMALSQTDRDRLRDRIQGMLPVNADGSIDLIARAWAVRGLR</sequence>
<name>A0A1I7E7N9_9RHOB</name>
<dbReference type="GO" id="GO:0008757">
    <property type="term" value="F:S-adenosylmethionine-dependent methyltransferase activity"/>
    <property type="evidence" value="ECO:0007669"/>
    <property type="project" value="InterPro"/>
</dbReference>
<proteinExistence type="predicted"/>
<organism evidence="2 3">
    <name type="scientific">Sedimentitalea nanhaiensis</name>
    <dbReference type="NCBI Taxonomy" id="999627"/>
    <lineage>
        <taxon>Bacteria</taxon>
        <taxon>Pseudomonadati</taxon>
        <taxon>Pseudomonadota</taxon>
        <taxon>Alphaproteobacteria</taxon>
        <taxon>Rhodobacterales</taxon>
        <taxon>Paracoccaceae</taxon>
        <taxon>Sedimentitalea</taxon>
    </lineage>
</organism>
<dbReference type="InterPro" id="IPR029063">
    <property type="entry name" value="SAM-dependent_MTases_sf"/>
</dbReference>
<dbReference type="GO" id="GO:0032259">
    <property type="term" value="P:methylation"/>
    <property type="evidence" value="ECO:0007669"/>
    <property type="project" value="UniProtKB-KW"/>
</dbReference>
<dbReference type="Pfam" id="PF08241">
    <property type="entry name" value="Methyltransf_11"/>
    <property type="match status" value="1"/>
</dbReference>
<dbReference type="SUPFAM" id="SSF53335">
    <property type="entry name" value="S-adenosyl-L-methionine-dependent methyltransferases"/>
    <property type="match status" value="1"/>
</dbReference>